<evidence type="ECO:0000256" key="11">
    <source>
        <dbReference type="SAM" id="MobiDB-lite"/>
    </source>
</evidence>
<evidence type="ECO:0000256" key="3">
    <source>
        <dbReference type="ARBA" id="ARBA00022676"/>
    </source>
</evidence>
<dbReference type="InterPro" id="IPR002659">
    <property type="entry name" value="Glyco_trans_31"/>
</dbReference>
<dbReference type="EMBL" id="GHJT01003434">
    <property type="protein sequence ID" value="MOY37405.1"/>
    <property type="molecule type" value="Transcribed_RNA"/>
</dbReference>
<organism evidence="12">
    <name type="scientific">Ixodes scapularis</name>
    <name type="common">Black-legged tick</name>
    <name type="synonym">Deer tick</name>
    <dbReference type="NCBI Taxonomy" id="6945"/>
    <lineage>
        <taxon>Eukaryota</taxon>
        <taxon>Metazoa</taxon>
        <taxon>Ecdysozoa</taxon>
        <taxon>Arthropoda</taxon>
        <taxon>Chelicerata</taxon>
        <taxon>Arachnida</taxon>
        <taxon>Acari</taxon>
        <taxon>Parasitiformes</taxon>
        <taxon>Ixodida</taxon>
        <taxon>Ixodoidea</taxon>
        <taxon>Ixodidae</taxon>
        <taxon>Ixodinae</taxon>
        <taxon>Ixodes</taxon>
    </lineage>
</organism>
<evidence type="ECO:0000256" key="9">
    <source>
        <dbReference type="ARBA" id="ARBA00023136"/>
    </source>
</evidence>
<dbReference type="EC" id="2.4.1.-" evidence="10"/>
<sequence>MQYRKTFLLLTAGFVVVSLLYITPWSQAGVLAPWATTQQLLSQPVMPFCMDDGYSNPMSFDEPQQRTPSKTDIPRVWNPENDLSKGYGRLPFPIEKTGNLSNAYTTVSRCRNKTETMFFIHSAAGHQVHRNVLRHFVGNAALSSAHDWTTVFFVGISKNQSVGRAVQEEAAKYGDVVVLPYEDTYQNLTYKFVYGMKWTLEFCPAVKYIVKIDDDMVANLVRVVRYLRRLQASPGFELHCFVWSRATVFRQASSPWYMPTDVYPRDKFPDYCSGRGVLFKSGVLRRLYRASFCLPFHGIDDVYVTGDAALWANVGHVAINSDVSQDGENWEGVANGRVIFSHIHNHTLRAKAWDLIVRQLQRENKKTTRSWISLF</sequence>
<comment type="similarity">
    <text evidence="2 10">Belongs to the glycosyltransferase 31 family.</text>
</comment>
<evidence type="ECO:0000256" key="5">
    <source>
        <dbReference type="ARBA" id="ARBA00022692"/>
    </source>
</evidence>
<evidence type="ECO:0000256" key="1">
    <source>
        <dbReference type="ARBA" id="ARBA00004323"/>
    </source>
</evidence>
<accession>A0A4D5RJS9</accession>
<evidence type="ECO:0000313" key="12">
    <source>
        <dbReference type="EMBL" id="MOY37405.1"/>
    </source>
</evidence>
<feature type="region of interest" description="Disordered" evidence="11">
    <location>
        <begin position="59"/>
        <end position="78"/>
    </location>
</feature>
<keyword evidence="5" id="KW-0812">Transmembrane</keyword>
<dbReference type="PANTHER" id="PTHR11214:SF376">
    <property type="entry name" value="HEXOSYLTRANSFERASE"/>
    <property type="match status" value="1"/>
</dbReference>
<dbReference type="Pfam" id="PF01762">
    <property type="entry name" value="Galactosyl_T"/>
    <property type="match status" value="1"/>
</dbReference>
<keyword evidence="9" id="KW-0472">Membrane</keyword>
<protein>
    <recommendedName>
        <fullName evidence="10">Hexosyltransferase</fullName>
        <ecNumber evidence="10">2.4.1.-</ecNumber>
    </recommendedName>
</protein>
<name>A0A4D5RJS9_IXOSC</name>
<evidence type="ECO:0000256" key="8">
    <source>
        <dbReference type="ARBA" id="ARBA00023034"/>
    </source>
</evidence>
<dbReference type="GO" id="GO:0016758">
    <property type="term" value="F:hexosyltransferase activity"/>
    <property type="evidence" value="ECO:0007669"/>
    <property type="project" value="InterPro"/>
</dbReference>
<comment type="subcellular location">
    <subcellularLocation>
        <location evidence="1 10">Golgi apparatus membrane</location>
        <topology evidence="1 10">Single-pass type II membrane protein</topology>
    </subcellularLocation>
</comment>
<evidence type="ECO:0000256" key="2">
    <source>
        <dbReference type="ARBA" id="ARBA00008661"/>
    </source>
</evidence>
<evidence type="ECO:0000256" key="6">
    <source>
        <dbReference type="ARBA" id="ARBA00022968"/>
    </source>
</evidence>
<keyword evidence="7" id="KW-1133">Transmembrane helix</keyword>
<reference evidence="12" key="1">
    <citation type="submission" date="2019-04" db="EMBL/GenBank/DDBJ databases">
        <title>An insight into the mialome of Ixodes scapularis.</title>
        <authorList>
            <person name="Ribeiro J.M."/>
            <person name="Mather T.N."/>
            <person name="Karim S."/>
        </authorList>
    </citation>
    <scope>NUCLEOTIDE SEQUENCE</scope>
</reference>
<proteinExistence type="inferred from homology"/>
<evidence type="ECO:0000256" key="10">
    <source>
        <dbReference type="RuleBase" id="RU363063"/>
    </source>
</evidence>
<dbReference type="VEuPathDB" id="VectorBase:ISCI024301"/>
<dbReference type="OrthoDB" id="1158011at2759"/>
<evidence type="ECO:0000256" key="7">
    <source>
        <dbReference type="ARBA" id="ARBA00022989"/>
    </source>
</evidence>
<dbReference type="VEuPathDB" id="VectorBase:ISCW024301"/>
<keyword evidence="8 10" id="KW-0333">Golgi apparatus</keyword>
<keyword evidence="6" id="KW-0735">Signal-anchor</keyword>
<dbReference type="Gene3D" id="3.90.550.50">
    <property type="match status" value="1"/>
</dbReference>
<dbReference type="GO" id="GO:0000139">
    <property type="term" value="C:Golgi membrane"/>
    <property type="evidence" value="ECO:0007669"/>
    <property type="project" value="UniProtKB-SubCell"/>
</dbReference>
<dbReference type="PANTHER" id="PTHR11214">
    <property type="entry name" value="BETA-1,3-N-ACETYLGLUCOSAMINYLTRANSFERASE"/>
    <property type="match status" value="1"/>
</dbReference>
<dbReference type="VEuPathDB" id="VectorBase:ISCP_016735"/>
<evidence type="ECO:0000256" key="4">
    <source>
        <dbReference type="ARBA" id="ARBA00022679"/>
    </source>
</evidence>
<keyword evidence="4 12" id="KW-0808">Transferase</keyword>
<dbReference type="AlphaFoldDB" id="A0A4D5RJS9"/>
<dbReference type="FunFam" id="3.90.550.50:FF:000073">
    <property type="entry name" value="Hexosyltransferase"/>
    <property type="match status" value="1"/>
</dbReference>
<keyword evidence="3 10" id="KW-0328">Glycosyltransferase</keyword>